<dbReference type="KEGG" id="tcl:Tchl_1989"/>
<dbReference type="EMBL" id="CP018839">
    <property type="protein sequence ID" value="APR04836.1"/>
    <property type="molecule type" value="Genomic_DNA"/>
</dbReference>
<organism evidence="2 3">
    <name type="scientific">Thauera chlorobenzoica</name>
    <dbReference type="NCBI Taxonomy" id="96773"/>
    <lineage>
        <taxon>Bacteria</taxon>
        <taxon>Pseudomonadati</taxon>
        <taxon>Pseudomonadota</taxon>
        <taxon>Betaproteobacteria</taxon>
        <taxon>Rhodocyclales</taxon>
        <taxon>Zoogloeaceae</taxon>
        <taxon>Thauera</taxon>
    </lineage>
</organism>
<evidence type="ECO:0000313" key="2">
    <source>
        <dbReference type="EMBL" id="APR04836.1"/>
    </source>
</evidence>
<gene>
    <name evidence="2" type="ORF">Tchl_1989</name>
</gene>
<evidence type="ECO:0000313" key="3">
    <source>
        <dbReference type="Proteomes" id="UP000185739"/>
    </source>
</evidence>
<reference evidence="2 3" key="1">
    <citation type="submission" date="2016-12" db="EMBL/GenBank/DDBJ databases">
        <title>Complete genome sequence of Thauera chlorobenzoica, a Betaproteobacterium degrading haloaromatics anaerobically to CO2 and halides.</title>
        <authorList>
            <person name="Goris T."/>
            <person name="Mergelsberg M."/>
            <person name="Boll M."/>
        </authorList>
    </citation>
    <scope>NUCLEOTIDE SEQUENCE [LARGE SCALE GENOMIC DNA]</scope>
    <source>
        <strain evidence="2 3">3CB1</strain>
    </source>
</reference>
<evidence type="ECO:0000256" key="1">
    <source>
        <dbReference type="SAM" id="MobiDB-lite"/>
    </source>
</evidence>
<sequence length="303" mass="34053">MIFKDEAGSPLSSELVAVAKRQQGDSLRSLMQSKCDEINGQIDALRTLHHFAPRPTDHPVYQPSPFDGPRPSQPQRKTPGFLKTLFGGADSVEKENVRAEEAYRAALQEWEHAKEGHENAERRKSILMSQAAAGKVTFMEIFLEQALQDIVWPRETLVSFEIQDGGARLVFDVDLPEIEDMPTKVAAVPQRGYKLSVKELSQTKVQQLYANHVHSITFRLIAEAFALLPTLSELILSGFTQRADPGTGHEADQYLLSVRVRREEWAQINFDALESVDVVEALGRFELRRSMTKTGVFKVVEPI</sequence>
<dbReference type="AlphaFoldDB" id="A0A1L6FDL1"/>
<dbReference type="Proteomes" id="UP000185739">
    <property type="component" value="Chromosome"/>
</dbReference>
<keyword evidence="3" id="KW-1185">Reference proteome</keyword>
<feature type="region of interest" description="Disordered" evidence="1">
    <location>
        <begin position="53"/>
        <end position="79"/>
    </location>
</feature>
<name>A0A1L6FDL1_9RHOO</name>
<accession>A0A1L6FDL1</accession>
<proteinExistence type="predicted"/>
<protein>
    <submittedName>
        <fullName evidence="2">Uncharacterized protein</fullName>
    </submittedName>
</protein>